<evidence type="ECO:0000313" key="3">
    <source>
        <dbReference type="Proteomes" id="UP001596203"/>
    </source>
</evidence>
<keyword evidence="3" id="KW-1185">Reference proteome</keyword>
<name>A0ABW1K5M9_9ACTN</name>
<dbReference type="RefSeq" id="WP_377418365.1">
    <property type="nucleotide sequence ID" value="NZ_JBHSPR010000007.1"/>
</dbReference>
<sequence length="67" mass="6996">MTVPPLAVLDLVPISSGSTAAEALRNSIDLAQQTERFGPAAAPPDRRRNRHSSAARAWSAAGPRTGC</sequence>
<reference evidence="3" key="1">
    <citation type="journal article" date="2019" name="Int. J. Syst. Evol. Microbiol.">
        <title>The Global Catalogue of Microorganisms (GCM) 10K type strain sequencing project: providing services to taxonomists for standard genome sequencing and annotation.</title>
        <authorList>
            <consortium name="The Broad Institute Genomics Platform"/>
            <consortium name="The Broad Institute Genome Sequencing Center for Infectious Disease"/>
            <person name="Wu L."/>
            <person name="Ma J."/>
        </authorList>
    </citation>
    <scope>NUCLEOTIDE SEQUENCE [LARGE SCALE GENOMIC DNA]</scope>
    <source>
        <strain evidence="3">ZS-35-S2</strain>
    </source>
</reference>
<proteinExistence type="predicted"/>
<evidence type="ECO:0000313" key="2">
    <source>
        <dbReference type="EMBL" id="MFC6015803.1"/>
    </source>
</evidence>
<accession>A0ABW1K5M9</accession>
<organism evidence="2 3">
    <name type="scientific">Plantactinospora solaniradicis</name>
    <dbReference type="NCBI Taxonomy" id="1723736"/>
    <lineage>
        <taxon>Bacteria</taxon>
        <taxon>Bacillati</taxon>
        <taxon>Actinomycetota</taxon>
        <taxon>Actinomycetes</taxon>
        <taxon>Micromonosporales</taxon>
        <taxon>Micromonosporaceae</taxon>
        <taxon>Plantactinospora</taxon>
    </lineage>
</organism>
<evidence type="ECO:0008006" key="4">
    <source>
        <dbReference type="Google" id="ProtNLM"/>
    </source>
</evidence>
<comment type="caution">
    <text evidence="2">The sequence shown here is derived from an EMBL/GenBank/DDBJ whole genome shotgun (WGS) entry which is preliminary data.</text>
</comment>
<evidence type="ECO:0000256" key="1">
    <source>
        <dbReference type="SAM" id="MobiDB-lite"/>
    </source>
</evidence>
<dbReference type="EMBL" id="JBHSPR010000007">
    <property type="protein sequence ID" value="MFC6015803.1"/>
    <property type="molecule type" value="Genomic_DNA"/>
</dbReference>
<dbReference type="Proteomes" id="UP001596203">
    <property type="component" value="Unassembled WGS sequence"/>
</dbReference>
<protein>
    <recommendedName>
        <fullName evidence="4">Luciferase-like domain-containing protein</fullName>
    </recommendedName>
</protein>
<feature type="region of interest" description="Disordered" evidence="1">
    <location>
        <begin position="35"/>
        <end position="67"/>
    </location>
</feature>
<gene>
    <name evidence="2" type="ORF">ACFP2T_06320</name>
</gene>